<evidence type="ECO:0000256" key="3">
    <source>
        <dbReference type="ARBA" id="ARBA00022475"/>
    </source>
</evidence>
<accession>A0ABW5WC51</accession>
<reference evidence="6" key="1">
    <citation type="journal article" date="2019" name="Int. J. Syst. Evol. Microbiol.">
        <title>The Global Catalogue of Microorganisms (GCM) 10K type strain sequencing project: providing services to taxonomists for standard genome sequencing and annotation.</title>
        <authorList>
            <consortium name="The Broad Institute Genomics Platform"/>
            <consortium name="The Broad Institute Genome Sequencing Center for Infectious Disease"/>
            <person name="Wu L."/>
            <person name="Ma J."/>
        </authorList>
    </citation>
    <scope>NUCLEOTIDE SEQUENCE [LARGE SCALE GENOMIC DNA]</scope>
    <source>
        <strain evidence="6">IBRC-M 10906</strain>
    </source>
</reference>
<organism evidence="5 6">
    <name type="scientific">Prauserella oleivorans</name>
    <dbReference type="NCBI Taxonomy" id="1478153"/>
    <lineage>
        <taxon>Bacteria</taxon>
        <taxon>Bacillati</taxon>
        <taxon>Actinomycetota</taxon>
        <taxon>Actinomycetes</taxon>
        <taxon>Pseudonocardiales</taxon>
        <taxon>Pseudonocardiaceae</taxon>
        <taxon>Prauserella</taxon>
    </lineage>
</organism>
<keyword evidence="4" id="KW-0732">Signal</keyword>
<comment type="caution">
    <text evidence="5">The sequence shown here is derived from an EMBL/GenBank/DDBJ whole genome shotgun (WGS) entry which is preliminary data.</text>
</comment>
<feature type="signal peptide" evidence="4">
    <location>
        <begin position="1"/>
        <end position="21"/>
    </location>
</feature>
<dbReference type="EMBL" id="JBHUOF010000034">
    <property type="protein sequence ID" value="MFD2801579.1"/>
    <property type="molecule type" value="Genomic_DNA"/>
</dbReference>
<proteinExistence type="inferred from homology"/>
<keyword evidence="3" id="KW-0472">Membrane</keyword>
<evidence type="ECO:0000313" key="5">
    <source>
        <dbReference type="EMBL" id="MFD2801579.1"/>
    </source>
</evidence>
<gene>
    <name evidence="5" type="ORF">ACFS2C_19500</name>
</gene>
<evidence type="ECO:0000256" key="1">
    <source>
        <dbReference type="ARBA" id="ARBA00004196"/>
    </source>
</evidence>
<comment type="subcellular location">
    <subcellularLocation>
        <location evidence="1">Cell envelope</location>
    </subcellularLocation>
</comment>
<keyword evidence="5" id="KW-0449">Lipoprotein</keyword>
<dbReference type="Proteomes" id="UP001597478">
    <property type="component" value="Unassembled WGS sequence"/>
</dbReference>
<dbReference type="InterPro" id="IPR009830">
    <property type="entry name" value="LppX/LprAFG"/>
</dbReference>
<feature type="chain" id="PRO_5045301009" evidence="4">
    <location>
        <begin position="22"/>
        <end position="231"/>
    </location>
</feature>
<dbReference type="Pfam" id="PF07161">
    <property type="entry name" value="LppX_LprAFG"/>
    <property type="match status" value="1"/>
</dbReference>
<dbReference type="RefSeq" id="WP_377393526.1">
    <property type="nucleotide sequence ID" value="NZ_JBHSAN010000035.1"/>
</dbReference>
<comment type="similarity">
    <text evidence="2">Belongs to the LppX/LprAFG lipoprotein family.</text>
</comment>
<name>A0ABW5WC51_9PSEU</name>
<dbReference type="InterPro" id="IPR029046">
    <property type="entry name" value="LolA/LolB/LppX"/>
</dbReference>
<dbReference type="SUPFAM" id="SSF89392">
    <property type="entry name" value="Prokaryotic lipoproteins and lipoprotein localization factors"/>
    <property type="match status" value="1"/>
</dbReference>
<dbReference type="PROSITE" id="PS51257">
    <property type="entry name" value="PROKAR_LIPOPROTEIN"/>
    <property type="match status" value="1"/>
</dbReference>
<keyword evidence="6" id="KW-1185">Reference proteome</keyword>
<keyword evidence="3" id="KW-1003">Cell membrane</keyword>
<dbReference type="CDD" id="cd16334">
    <property type="entry name" value="LppX-like"/>
    <property type="match status" value="1"/>
</dbReference>
<evidence type="ECO:0000256" key="4">
    <source>
        <dbReference type="SAM" id="SignalP"/>
    </source>
</evidence>
<evidence type="ECO:0000256" key="2">
    <source>
        <dbReference type="ARBA" id="ARBA00009194"/>
    </source>
</evidence>
<evidence type="ECO:0000313" key="6">
    <source>
        <dbReference type="Proteomes" id="UP001597478"/>
    </source>
</evidence>
<protein>
    <submittedName>
        <fullName evidence="5">LppX_LprAFG lipoprotein</fullName>
    </submittedName>
</protein>
<dbReference type="Gene3D" id="2.50.20.20">
    <property type="match status" value="1"/>
</dbReference>
<sequence length="231" mass="24879">MASGRITLVVALLVGLLSACASSPDTRGPLPDGAALVGAAADTLRDLESVRFDFRVGGAIPGLSIRAVDGVATRTGGQYGWARGDADVQEHTDRRQYEYVLTGNRLDLTDSDGDRVSRGVPAQFSPARLLDPERGLRQLLTKATALETESREELQGVPAYRINGELSHAAVSALVPGIHDAVDVKFWVSENPRRDLLRLWVQVPPRQPNEGSVMLELALTDHNKPVQNAQG</sequence>